<evidence type="ECO:0000256" key="3">
    <source>
        <dbReference type="ARBA" id="ARBA00022833"/>
    </source>
</evidence>
<accession>A0A8S1B152</accession>
<dbReference type="InterPro" id="IPR001965">
    <property type="entry name" value="Znf_PHD"/>
</dbReference>
<sequence>MVKCLKCNKVINKKTPGLQCVKCMKWVHGTCANLSPDQLSVLFDTESADWKCRSCTGNTKPKRLSFIMPDQEEEENTDSENMSASCITQKMISEIRHEIRDIIQSELQSVLQFYSDEIDEYEIKMKNYDNQIGEYKNMCKNLNLKSEVLEQKINTIEQNFLSNHLEIHGIQEQTDENIMSITKSICVKLSQKSESVVKAYRKKVNKRGTDTTKPSPIVVVLANGDENRWITASKSNDINTKDIGMKYDSKIYIRESLSPNNSFLLWKAKTTLKHSGLCKFVWYKRGLILAKRTEKEKLYVIRAIEDIERLVAEFSNNNNAKRIRCRRIILYLRSSIVILKPQHSWII</sequence>
<keyword evidence="2 4" id="KW-0863">Zinc-finger</keyword>
<dbReference type="Pfam" id="PF03258">
    <property type="entry name" value="Baculo_FP"/>
    <property type="match status" value="1"/>
</dbReference>
<reference evidence="7 8" key="1">
    <citation type="submission" date="2020-04" db="EMBL/GenBank/DDBJ databases">
        <authorList>
            <person name="Wallbank WR R."/>
            <person name="Pardo Diaz C."/>
            <person name="Kozak K."/>
            <person name="Martin S."/>
            <person name="Jiggins C."/>
            <person name="Moest M."/>
            <person name="Warren A I."/>
            <person name="Byers J.R.P. K."/>
            <person name="Montejo-Kovacevich G."/>
            <person name="Yen C E."/>
        </authorList>
    </citation>
    <scope>NUCLEOTIDE SEQUENCE [LARGE SCALE GENOMIC DNA]</scope>
</reference>
<evidence type="ECO:0000256" key="5">
    <source>
        <dbReference type="SAM" id="Coils"/>
    </source>
</evidence>
<feature type="domain" description="PHD-type" evidence="6">
    <location>
        <begin position="1"/>
        <end position="58"/>
    </location>
</feature>
<dbReference type="Proteomes" id="UP000494256">
    <property type="component" value="Unassembled WGS sequence"/>
</dbReference>
<dbReference type="InterPro" id="IPR057251">
    <property type="entry name" value="FP_C"/>
</dbReference>
<evidence type="ECO:0000256" key="2">
    <source>
        <dbReference type="ARBA" id="ARBA00022771"/>
    </source>
</evidence>
<dbReference type="Pfam" id="PF25298">
    <property type="entry name" value="Baculo_FP_2nd"/>
    <property type="match status" value="1"/>
</dbReference>
<dbReference type="OrthoDB" id="7491005at2759"/>
<dbReference type="PROSITE" id="PS01359">
    <property type="entry name" value="ZF_PHD_1"/>
    <property type="match status" value="1"/>
</dbReference>
<protein>
    <recommendedName>
        <fullName evidence="6">PHD-type domain-containing protein</fullName>
    </recommendedName>
</protein>
<evidence type="ECO:0000313" key="7">
    <source>
        <dbReference type="EMBL" id="CAB3252622.1"/>
    </source>
</evidence>
<comment type="caution">
    <text evidence="7">The sequence shown here is derived from an EMBL/GenBank/DDBJ whole genome shotgun (WGS) entry which is preliminary data.</text>
</comment>
<dbReference type="InterPro" id="IPR013083">
    <property type="entry name" value="Znf_RING/FYVE/PHD"/>
</dbReference>
<proteinExistence type="predicted"/>
<dbReference type="AlphaFoldDB" id="A0A8S1B152"/>
<evidence type="ECO:0000313" key="8">
    <source>
        <dbReference type="Proteomes" id="UP000494256"/>
    </source>
</evidence>
<name>A0A8S1B152_ARCPL</name>
<keyword evidence="5" id="KW-0175">Coiled coil</keyword>
<evidence type="ECO:0000259" key="6">
    <source>
        <dbReference type="PROSITE" id="PS50016"/>
    </source>
</evidence>
<dbReference type="InterPro" id="IPR004941">
    <property type="entry name" value="FP_N"/>
</dbReference>
<dbReference type="GO" id="GO:0008270">
    <property type="term" value="F:zinc ion binding"/>
    <property type="evidence" value="ECO:0007669"/>
    <property type="project" value="UniProtKB-KW"/>
</dbReference>
<dbReference type="InterPro" id="IPR019786">
    <property type="entry name" value="Zinc_finger_PHD-type_CS"/>
</dbReference>
<dbReference type="SMART" id="SM00249">
    <property type="entry name" value="PHD"/>
    <property type="match status" value="1"/>
</dbReference>
<feature type="coiled-coil region" evidence="5">
    <location>
        <begin position="104"/>
        <end position="159"/>
    </location>
</feature>
<dbReference type="Gene3D" id="3.30.40.10">
    <property type="entry name" value="Zinc/RING finger domain, C3HC4 (zinc finger)"/>
    <property type="match status" value="1"/>
</dbReference>
<dbReference type="InterPro" id="IPR019787">
    <property type="entry name" value="Znf_PHD-finger"/>
</dbReference>
<gene>
    <name evidence="7" type="ORF">APLA_LOCUS14072</name>
</gene>
<evidence type="ECO:0000256" key="4">
    <source>
        <dbReference type="PROSITE-ProRule" id="PRU00146"/>
    </source>
</evidence>
<dbReference type="PROSITE" id="PS50016">
    <property type="entry name" value="ZF_PHD_2"/>
    <property type="match status" value="1"/>
</dbReference>
<keyword evidence="1" id="KW-0479">Metal-binding</keyword>
<evidence type="ECO:0000256" key="1">
    <source>
        <dbReference type="ARBA" id="ARBA00022723"/>
    </source>
</evidence>
<dbReference type="SUPFAM" id="SSF57903">
    <property type="entry name" value="FYVE/PHD zinc finger"/>
    <property type="match status" value="1"/>
</dbReference>
<organism evidence="7 8">
    <name type="scientific">Arctia plantaginis</name>
    <name type="common">Wood tiger moth</name>
    <name type="synonym">Phalaena plantaginis</name>
    <dbReference type="NCBI Taxonomy" id="874455"/>
    <lineage>
        <taxon>Eukaryota</taxon>
        <taxon>Metazoa</taxon>
        <taxon>Ecdysozoa</taxon>
        <taxon>Arthropoda</taxon>
        <taxon>Hexapoda</taxon>
        <taxon>Insecta</taxon>
        <taxon>Pterygota</taxon>
        <taxon>Neoptera</taxon>
        <taxon>Endopterygota</taxon>
        <taxon>Lepidoptera</taxon>
        <taxon>Glossata</taxon>
        <taxon>Ditrysia</taxon>
        <taxon>Noctuoidea</taxon>
        <taxon>Erebidae</taxon>
        <taxon>Arctiinae</taxon>
        <taxon>Arctia</taxon>
    </lineage>
</organism>
<keyword evidence="3" id="KW-0862">Zinc</keyword>
<dbReference type="EMBL" id="CADEBD010000371">
    <property type="protein sequence ID" value="CAB3252622.1"/>
    <property type="molecule type" value="Genomic_DNA"/>
</dbReference>
<dbReference type="InterPro" id="IPR011011">
    <property type="entry name" value="Znf_FYVE_PHD"/>
</dbReference>